<dbReference type="STRING" id="546874.SAMN04488544_0034"/>
<evidence type="ECO:0000313" key="2">
    <source>
        <dbReference type="EMBL" id="SDU79730.1"/>
    </source>
</evidence>
<feature type="compositionally biased region" description="Polar residues" evidence="1">
    <location>
        <begin position="159"/>
        <end position="170"/>
    </location>
</feature>
<proteinExistence type="predicted"/>
<organism evidence="2 3">
    <name type="scientific">Microlunatus sagamiharensis</name>
    <dbReference type="NCBI Taxonomy" id="546874"/>
    <lineage>
        <taxon>Bacteria</taxon>
        <taxon>Bacillati</taxon>
        <taxon>Actinomycetota</taxon>
        <taxon>Actinomycetes</taxon>
        <taxon>Propionibacteriales</taxon>
        <taxon>Propionibacteriaceae</taxon>
        <taxon>Microlunatus</taxon>
    </lineage>
</organism>
<name>A0A1H2LFD2_9ACTN</name>
<sequence length="170" mass="17244">MGAALAVVLPTAACGMGAQTLRPYTPAEGVNFDVGDQSVPDSVVHVRNLLIISRSPGEGIVSATMVTSGRDTLTSVTGTPYRADGSKGSAFTAQQSGPVLLTNNAQVVLTDEQPFLTISGASGLQAGLDADVTLTFAKAGSYTTRTTVVDGNLPPYTEVTPSASPSASRA</sequence>
<reference evidence="3" key="1">
    <citation type="submission" date="2016-10" db="EMBL/GenBank/DDBJ databases">
        <authorList>
            <person name="Varghese N."/>
            <person name="Submissions S."/>
        </authorList>
    </citation>
    <scope>NUCLEOTIDE SEQUENCE [LARGE SCALE GENOMIC DNA]</scope>
    <source>
        <strain evidence="3">DSM 21743</strain>
    </source>
</reference>
<feature type="region of interest" description="Disordered" evidence="1">
    <location>
        <begin position="151"/>
        <end position="170"/>
    </location>
</feature>
<keyword evidence="3" id="KW-1185">Reference proteome</keyword>
<accession>A0A1H2LFD2</accession>
<evidence type="ECO:0000256" key="1">
    <source>
        <dbReference type="SAM" id="MobiDB-lite"/>
    </source>
</evidence>
<dbReference type="Proteomes" id="UP000198825">
    <property type="component" value="Chromosome I"/>
</dbReference>
<dbReference type="AlphaFoldDB" id="A0A1H2LFD2"/>
<dbReference type="EMBL" id="LT629799">
    <property type="protein sequence ID" value="SDU79730.1"/>
    <property type="molecule type" value="Genomic_DNA"/>
</dbReference>
<evidence type="ECO:0000313" key="3">
    <source>
        <dbReference type="Proteomes" id="UP000198825"/>
    </source>
</evidence>
<gene>
    <name evidence="2" type="ORF">SAMN04488544_0034</name>
</gene>
<evidence type="ECO:0008006" key="4">
    <source>
        <dbReference type="Google" id="ProtNLM"/>
    </source>
</evidence>
<protein>
    <recommendedName>
        <fullName evidence="4">Copper(I)-binding protein</fullName>
    </recommendedName>
</protein>